<keyword evidence="6 7" id="KW-0012">Acyltransferase</keyword>
<keyword evidence="8" id="KW-0812">Transmembrane</keyword>
<evidence type="ECO:0000256" key="3">
    <source>
        <dbReference type="ARBA" id="ARBA00022516"/>
    </source>
</evidence>
<organism evidence="10 11">
    <name type="scientific">Bariatricus massiliensis</name>
    <dbReference type="NCBI Taxonomy" id="1745713"/>
    <lineage>
        <taxon>Bacteria</taxon>
        <taxon>Bacillati</taxon>
        <taxon>Bacillota</taxon>
        <taxon>Clostridia</taxon>
        <taxon>Lachnospirales</taxon>
        <taxon>Lachnospiraceae</taxon>
        <taxon>Bariatricus</taxon>
    </lineage>
</organism>
<evidence type="ECO:0000256" key="5">
    <source>
        <dbReference type="ARBA" id="ARBA00023098"/>
    </source>
</evidence>
<evidence type="ECO:0000313" key="11">
    <source>
        <dbReference type="Proteomes" id="UP001299546"/>
    </source>
</evidence>
<gene>
    <name evidence="10" type="ORF">LIZ65_16170</name>
</gene>
<evidence type="ECO:0000256" key="1">
    <source>
        <dbReference type="ARBA" id="ARBA00005189"/>
    </source>
</evidence>
<comment type="domain">
    <text evidence="7">The HXXXXD motif is essential for acyltransferase activity and may constitute the binding site for the phosphate moiety of the glycerol-3-phosphate.</text>
</comment>
<evidence type="ECO:0000256" key="7">
    <source>
        <dbReference type="RuleBase" id="RU361267"/>
    </source>
</evidence>
<keyword evidence="8" id="KW-0472">Membrane</keyword>
<protein>
    <recommendedName>
        <fullName evidence="7">1-acyl-sn-glycerol-3-phosphate acyltransferase</fullName>
        <ecNumber evidence="7">2.3.1.51</ecNumber>
    </recommendedName>
</protein>
<name>A0ABS8DM71_9FIRM</name>
<dbReference type="PANTHER" id="PTHR10434:SF64">
    <property type="entry name" value="1-ACYL-SN-GLYCEROL-3-PHOSPHATE ACYLTRANSFERASE-RELATED"/>
    <property type="match status" value="1"/>
</dbReference>
<feature type="transmembrane region" description="Helical" evidence="8">
    <location>
        <begin position="6"/>
        <end position="28"/>
    </location>
</feature>
<evidence type="ECO:0000256" key="2">
    <source>
        <dbReference type="ARBA" id="ARBA00008655"/>
    </source>
</evidence>
<dbReference type="SMART" id="SM00563">
    <property type="entry name" value="PlsC"/>
    <property type="match status" value="1"/>
</dbReference>
<evidence type="ECO:0000256" key="4">
    <source>
        <dbReference type="ARBA" id="ARBA00022679"/>
    </source>
</evidence>
<dbReference type="NCBIfam" id="TIGR00530">
    <property type="entry name" value="AGP_acyltrn"/>
    <property type="match status" value="1"/>
</dbReference>
<sequence>MIRFIFVVIFLILFLILTIPVFFIEWIIGKFNRQARDMSSLRIVQWAFKVILKMTGVSATVIGEENIPDEPVLFIGNHRSFFDILLTYSRCRRLTGYVAKKEMEHIPLLSTWMKYLYCLFLDRENMKEGLKTILQAIEYVKKGISICIFPEGTRNKGEELSMLPFKDGALKIAEKSGCAIIPMSLNNTAAIFENQFPRIKKVHVVIEYGKPIYPKELDKETRKHLGRHCQELIQETINRNASLV</sequence>
<dbReference type="InterPro" id="IPR002123">
    <property type="entry name" value="Plipid/glycerol_acylTrfase"/>
</dbReference>
<dbReference type="CDD" id="cd07989">
    <property type="entry name" value="LPLAT_AGPAT-like"/>
    <property type="match status" value="1"/>
</dbReference>
<feature type="domain" description="Phospholipid/glycerol acyltransferase" evidence="9">
    <location>
        <begin position="72"/>
        <end position="188"/>
    </location>
</feature>
<dbReference type="PANTHER" id="PTHR10434">
    <property type="entry name" value="1-ACYL-SN-GLYCEROL-3-PHOSPHATE ACYLTRANSFERASE"/>
    <property type="match status" value="1"/>
</dbReference>
<evidence type="ECO:0000259" key="9">
    <source>
        <dbReference type="SMART" id="SM00563"/>
    </source>
</evidence>
<keyword evidence="3 7" id="KW-0444">Lipid biosynthesis</keyword>
<comment type="similarity">
    <text evidence="2 7">Belongs to the 1-acyl-sn-glycerol-3-phosphate acyltransferase family.</text>
</comment>
<keyword evidence="4 7" id="KW-0808">Transferase</keyword>
<evidence type="ECO:0000256" key="8">
    <source>
        <dbReference type="SAM" id="Phobius"/>
    </source>
</evidence>
<dbReference type="InterPro" id="IPR004552">
    <property type="entry name" value="AGP_acyltrans"/>
</dbReference>
<keyword evidence="7" id="KW-0594">Phospholipid biosynthesis</keyword>
<reference evidence="10 11" key="1">
    <citation type="submission" date="2021-10" db="EMBL/GenBank/DDBJ databases">
        <title>Collection of gut derived symbiotic bacterial strains cultured from healthy donors.</title>
        <authorList>
            <person name="Lin H."/>
            <person name="Littmann E."/>
            <person name="Kohout C."/>
            <person name="Pamer E.G."/>
        </authorList>
    </citation>
    <scope>NUCLEOTIDE SEQUENCE [LARGE SCALE GENOMIC DNA]</scope>
    <source>
        <strain evidence="10 11">DFI.1.165</strain>
    </source>
</reference>
<evidence type="ECO:0000313" key="10">
    <source>
        <dbReference type="EMBL" id="MCB7388824.1"/>
    </source>
</evidence>
<comment type="pathway">
    <text evidence="1">Lipid metabolism.</text>
</comment>
<comment type="caution">
    <text evidence="10">The sequence shown here is derived from an EMBL/GenBank/DDBJ whole genome shotgun (WGS) entry which is preliminary data.</text>
</comment>
<comment type="catalytic activity">
    <reaction evidence="7">
        <text>a 1-acyl-sn-glycero-3-phosphate + an acyl-CoA = a 1,2-diacyl-sn-glycero-3-phosphate + CoA</text>
        <dbReference type="Rhea" id="RHEA:19709"/>
        <dbReference type="ChEBI" id="CHEBI:57287"/>
        <dbReference type="ChEBI" id="CHEBI:57970"/>
        <dbReference type="ChEBI" id="CHEBI:58342"/>
        <dbReference type="ChEBI" id="CHEBI:58608"/>
        <dbReference type="EC" id="2.3.1.51"/>
    </reaction>
</comment>
<accession>A0ABS8DM71</accession>
<evidence type="ECO:0000256" key="6">
    <source>
        <dbReference type="ARBA" id="ARBA00023315"/>
    </source>
</evidence>
<dbReference type="EC" id="2.3.1.51" evidence="7"/>
<dbReference type="GO" id="GO:0016746">
    <property type="term" value="F:acyltransferase activity"/>
    <property type="evidence" value="ECO:0007669"/>
    <property type="project" value="UniProtKB-KW"/>
</dbReference>
<dbReference type="EMBL" id="JAJCIS010000015">
    <property type="protein sequence ID" value="MCB7388824.1"/>
    <property type="molecule type" value="Genomic_DNA"/>
</dbReference>
<dbReference type="RefSeq" id="WP_066738195.1">
    <property type="nucleotide sequence ID" value="NZ_JAJCIQ010000015.1"/>
</dbReference>
<proteinExistence type="inferred from homology"/>
<keyword evidence="5 7" id="KW-0443">Lipid metabolism</keyword>
<keyword evidence="7" id="KW-1208">Phospholipid metabolism</keyword>
<dbReference type="Proteomes" id="UP001299546">
    <property type="component" value="Unassembled WGS sequence"/>
</dbReference>
<dbReference type="Pfam" id="PF01553">
    <property type="entry name" value="Acyltransferase"/>
    <property type="match status" value="1"/>
</dbReference>
<keyword evidence="8" id="KW-1133">Transmembrane helix</keyword>
<dbReference type="SUPFAM" id="SSF69593">
    <property type="entry name" value="Glycerol-3-phosphate (1)-acyltransferase"/>
    <property type="match status" value="1"/>
</dbReference>
<keyword evidence="11" id="KW-1185">Reference proteome</keyword>